<comment type="similarity">
    <text evidence="1">Belongs to the peptidase M16 family.</text>
</comment>
<dbReference type="SUPFAM" id="SSF63411">
    <property type="entry name" value="LuxS/MPP-like metallohydrolase"/>
    <property type="match status" value="2"/>
</dbReference>
<evidence type="ECO:0000259" key="3">
    <source>
        <dbReference type="Pfam" id="PF05193"/>
    </source>
</evidence>
<dbReference type="Pfam" id="PF00675">
    <property type="entry name" value="Peptidase_M16"/>
    <property type="match status" value="1"/>
</dbReference>
<dbReference type="InterPro" id="IPR050361">
    <property type="entry name" value="MPP/UQCRC_Complex"/>
</dbReference>
<evidence type="ECO:0000313" key="4">
    <source>
        <dbReference type="EMBL" id="MBB5801683.1"/>
    </source>
</evidence>
<dbReference type="PANTHER" id="PTHR11851">
    <property type="entry name" value="METALLOPROTEASE"/>
    <property type="match status" value="1"/>
</dbReference>
<dbReference type="GO" id="GO:0046872">
    <property type="term" value="F:metal ion binding"/>
    <property type="evidence" value="ECO:0007669"/>
    <property type="project" value="InterPro"/>
</dbReference>
<evidence type="ECO:0000313" key="5">
    <source>
        <dbReference type="Proteomes" id="UP000552097"/>
    </source>
</evidence>
<protein>
    <submittedName>
        <fullName evidence="4">Putative Zn-dependent peptidase</fullName>
    </submittedName>
</protein>
<comment type="caution">
    <text evidence="4">The sequence shown here is derived from an EMBL/GenBank/DDBJ whole genome shotgun (WGS) entry which is preliminary data.</text>
</comment>
<dbReference type="RefSeq" id="WP_184917828.1">
    <property type="nucleotide sequence ID" value="NZ_JACHMO010000001.1"/>
</dbReference>
<dbReference type="Pfam" id="PF05193">
    <property type="entry name" value="Peptidase_M16_C"/>
    <property type="match status" value="1"/>
</dbReference>
<dbReference type="EMBL" id="JACHMO010000001">
    <property type="protein sequence ID" value="MBB5801683.1"/>
    <property type="molecule type" value="Genomic_DNA"/>
</dbReference>
<accession>A0A7W9HGS8</accession>
<name>A0A7W9HGS8_9PSEU</name>
<dbReference type="Proteomes" id="UP000552097">
    <property type="component" value="Unassembled WGS sequence"/>
</dbReference>
<sequence length="393" mass="42055">MADRRLTLLPAVQPGLRTTSLCLTVTCGSRSDPDGLGGLTHLVEHLVMSAPLRGGESFSRRTERMGGTVNAHTGLEEQQFYAQVHADDAPEVLDLLLEAAFSLDTDEATVEREKDVVLQELAGGAADPSEQAQDAILEALFPGHPLGAPVGGTPEGIRAIRPEHVRAHHTGAVLTRPVSLSVVGPEIPDLPGDVIANLADDRLPDDRTPLTPVRRDPITWPQGYFWLCFGVRSPAMGDPERPAYDLLALLLDSSPASLLYRRLRDEHALGYAFDTWDRGYTEAGAWRMLVGVDDGNGDRVERIVRGLLGELADRGPEDEDLRTAKRRAEVQLLLQTENPLELAKLAGVRSRAGGVPWSADADLAALTAVPAGAIAEAAADVLANLTTVVRAGG</sequence>
<gene>
    <name evidence="4" type="ORF">F4560_001451</name>
</gene>
<feature type="domain" description="Peptidase M16 N-terminal" evidence="2">
    <location>
        <begin position="17"/>
        <end position="153"/>
    </location>
</feature>
<dbReference type="Gene3D" id="3.30.830.10">
    <property type="entry name" value="Metalloenzyme, LuxS/M16 peptidase-like"/>
    <property type="match status" value="2"/>
</dbReference>
<reference evidence="4 5" key="1">
    <citation type="submission" date="2020-08" db="EMBL/GenBank/DDBJ databases">
        <title>Sequencing the genomes of 1000 actinobacteria strains.</title>
        <authorList>
            <person name="Klenk H.-P."/>
        </authorList>
    </citation>
    <scope>NUCLEOTIDE SEQUENCE [LARGE SCALE GENOMIC DNA]</scope>
    <source>
        <strain evidence="4 5">DSM 45486</strain>
    </source>
</reference>
<keyword evidence="5" id="KW-1185">Reference proteome</keyword>
<organism evidence="4 5">
    <name type="scientific">Saccharothrix ecbatanensis</name>
    <dbReference type="NCBI Taxonomy" id="1105145"/>
    <lineage>
        <taxon>Bacteria</taxon>
        <taxon>Bacillati</taxon>
        <taxon>Actinomycetota</taxon>
        <taxon>Actinomycetes</taxon>
        <taxon>Pseudonocardiales</taxon>
        <taxon>Pseudonocardiaceae</taxon>
        <taxon>Saccharothrix</taxon>
    </lineage>
</organism>
<dbReference type="AlphaFoldDB" id="A0A7W9HGS8"/>
<evidence type="ECO:0000256" key="1">
    <source>
        <dbReference type="ARBA" id="ARBA00007261"/>
    </source>
</evidence>
<proteinExistence type="inferred from homology"/>
<dbReference type="InterPro" id="IPR011249">
    <property type="entry name" value="Metalloenz_LuxS/M16"/>
</dbReference>
<dbReference type="PANTHER" id="PTHR11851:SF49">
    <property type="entry name" value="MITOCHONDRIAL-PROCESSING PEPTIDASE SUBUNIT ALPHA"/>
    <property type="match status" value="1"/>
</dbReference>
<evidence type="ECO:0000259" key="2">
    <source>
        <dbReference type="Pfam" id="PF00675"/>
    </source>
</evidence>
<feature type="domain" description="Peptidase M16 C-terminal" evidence="3">
    <location>
        <begin position="226"/>
        <end position="326"/>
    </location>
</feature>
<dbReference type="InterPro" id="IPR011765">
    <property type="entry name" value="Pept_M16_N"/>
</dbReference>
<dbReference type="InterPro" id="IPR007863">
    <property type="entry name" value="Peptidase_M16_C"/>
</dbReference>